<dbReference type="InterPro" id="IPR001460">
    <property type="entry name" value="PCN-bd_Tpept"/>
</dbReference>
<evidence type="ECO:0000256" key="2">
    <source>
        <dbReference type="ARBA" id="ARBA00004752"/>
    </source>
</evidence>
<evidence type="ECO:0000313" key="22">
    <source>
        <dbReference type="EMBL" id="MCU7695063.1"/>
    </source>
</evidence>
<dbReference type="GO" id="GO:0009002">
    <property type="term" value="F:serine-type D-Ala-D-Ala carboxypeptidase activity"/>
    <property type="evidence" value="ECO:0007669"/>
    <property type="project" value="UniProtKB-EC"/>
</dbReference>
<evidence type="ECO:0000256" key="9">
    <source>
        <dbReference type="ARBA" id="ARBA00022679"/>
    </source>
</evidence>
<evidence type="ECO:0000256" key="19">
    <source>
        <dbReference type="SAM" id="Phobius"/>
    </source>
</evidence>
<dbReference type="Proteomes" id="UP001209317">
    <property type="component" value="Unassembled WGS sequence"/>
</dbReference>
<keyword evidence="12" id="KW-0573">Peptidoglycan synthesis</keyword>
<feature type="region of interest" description="Disordered" evidence="18">
    <location>
        <begin position="762"/>
        <end position="840"/>
    </location>
</feature>
<dbReference type="GO" id="GO:0071555">
    <property type="term" value="P:cell wall organization"/>
    <property type="evidence" value="ECO:0007669"/>
    <property type="project" value="UniProtKB-KW"/>
</dbReference>
<evidence type="ECO:0000256" key="16">
    <source>
        <dbReference type="ARBA" id="ARBA00034000"/>
    </source>
</evidence>
<evidence type="ECO:0000256" key="6">
    <source>
        <dbReference type="ARBA" id="ARBA00022645"/>
    </source>
</evidence>
<dbReference type="Pfam" id="PF00912">
    <property type="entry name" value="Transgly"/>
    <property type="match status" value="1"/>
</dbReference>
<dbReference type="AlphaFoldDB" id="A0AAE3IQ76"/>
<evidence type="ECO:0000256" key="11">
    <source>
        <dbReference type="ARBA" id="ARBA00022960"/>
    </source>
</evidence>
<evidence type="ECO:0000256" key="5">
    <source>
        <dbReference type="ARBA" id="ARBA00022475"/>
    </source>
</evidence>
<feature type="compositionally biased region" description="Polar residues" evidence="18">
    <location>
        <begin position="828"/>
        <end position="840"/>
    </location>
</feature>
<comment type="similarity">
    <text evidence="4">In the N-terminal section; belongs to the glycosyltransferase 51 family.</text>
</comment>
<evidence type="ECO:0000256" key="1">
    <source>
        <dbReference type="ARBA" id="ARBA00004236"/>
    </source>
</evidence>
<dbReference type="InterPro" id="IPR001264">
    <property type="entry name" value="Glyco_trans_51"/>
</dbReference>
<keyword evidence="19" id="KW-0812">Transmembrane</keyword>
<keyword evidence="23" id="KW-1185">Reference proteome</keyword>
<evidence type="ECO:0000256" key="4">
    <source>
        <dbReference type="ARBA" id="ARBA00007739"/>
    </source>
</evidence>
<evidence type="ECO:0000256" key="18">
    <source>
        <dbReference type="SAM" id="MobiDB-lite"/>
    </source>
</evidence>
<proteinExistence type="inferred from homology"/>
<dbReference type="SUPFAM" id="SSF53955">
    <property type="entry name" value="Lysozyme-like"/>
    <property type="match status" value="1"/>
</dbReference>
<dbReference type="GO" id="GO:0008658">
    <property type="term" value="F:penicillin binding"/>
    <property type="evidence" value="ECO:0007669"/>
    <property type="project" value="InterPro"/>
</dbReference>
<evidence type="ECO:0000256" key="10">
    <source>
        <dbReference type="ARBA" id="ARBA00022801"/>
    </source>
</evidence>
<keyword evidence="7" id="KW-0645">Protease</keyword>
<dbReference type="RefSeq" id="WP_263038550.1">
    <property type="nucleotide sequence ID" value="NZ_JAOTPL010000018.1"/>
</dbReference>
<dbReference type="Pfam" id="PF00905">
    <property type="entry name" value="Transpeptidase"/>
    <property type="match status" value="1"/>
</dbReference>
<dbReference type="EMBL" id="JAOTPL010000018">
    <property type="protein sequence ID" value="MCU7695063.1"/>
    <property type="molecule type" value="Genomic_DNA"/>
</dbReference>
<feature type="transmembrane region" description="Helical" evidence="19">
    <location>
        <begin position="21"/>
        <end position="46"/>
    </location>
</feature>
<dbReference type="InterPro" id="IPR036950">
    <property type="entry name" value="PBP_transglycosylase"/>
</dbReference>
<keyword evidence="15" id="KW-0961">Cell wall biogenesis/degradation</keyword>
<evidence type="ECO:0000256" key="14">
    <source>
        <dbReference type="ARBA" id="ARBA00023268"/>
    </source>
</evidence>
<keyword evidence="19" id="KW-1133">Transmembrane helix</keyword>
<dbReference type="SUPFAM" id="SSF56601">
    <property type="entry name" value="beta-lactamase/transpeptidase-like"/>
    <property type="match status" value="1"/>
</dbReference>
<comment type="subcellular location">
    <subcellularLocation>
        <location evidence="1">Cell membrane</location>
    </subcellularLocation>
</comment>
<dbReference type="GO" id="GO:0030288">
    <property type="term" value="C:outer membrane-bounded periplasmic space"/>
    <property type="evidence" value="ECO:0007669"/>
    <property type="project" value="TreeGrafter"/>
</dbReference>
<comment type="catalytic activity">
    <reaction evidence="16">
        <text>Preferential cleavage: (Ac)2-L-Lys-D-Ala-|-D-Ala. Also transpeptidation of peptidyl-alanyl moieties that are N-acyl substituents of D-alanine.</text>
        <dbReference type="EC" id="3.4.16.4"/>
    </reaction>
</comment>
<evidence type="ECO:0000256" key="8">
    <source>
        <dbReference type="ARBA" id="ARBA00022676"/>
    </source>
</evidence>
<evidence type="ECO:0000256" key="15">
    <source>
        <dbReference type="ARBA" id="ARBA00023316"/>
    </source>
</evidence>
<feature type="domain" description="Glycosyl transferase family 51" evidence="21">
    <location>
        <begin position="71"/>
        <end position="245"/>
    </location>
</feature>
<evidence type="ECO:0000256" key="12">
    <source>
        <dbReference type="ARBA" id="ARBA00022984"/>
    </source>
</evidence>
<comment type="catalytic activity">
    <reaction evidence="17">
        <text>[GlcNAc-(1-&gt;4)-Mur2Ac(oyl-L-Ala-gamma-D-Glu-L-Lys-D-Ala-D-Ala)](n)-di-trans,octa-cis-undecaprenyl diphosphate + beta-D-GlcNAc-(1-&gt;4)-Mur2Ac(oyl-L-Ala-gamma-D-Glu-L-Lys-D-Ala-D-Ala)-di-trans,octa-cis-undecaprenyl diphosphate = [GlcNAc-(1-&gt;4)-Mur2Ac(oyl-L-Ala-gamma-D-Glu-L-Lys-D-Ala-D-Ala)](n+1)-di-trans,octa-cis-undecaprenyl diphosphate + di-trans,octa-cis-undecaprenyl diphosphate + H(+)</text>
        <dbReference type="Rhea" id="RHEA:23708"/>
        <dbReference type="Rhea" id="RHEA-COMP:9602"/>
        <dbReference type="Rhea" id="RHEA-COMP:9603"/>
        <dbReference type="ChEBI" id="CHEBI:15378"/>
        <dbReference type="ChEBI" id="CHEBI:58405"/>
        <dbReference type="ChEBI" id="CHEBI:60033"/>
        <dbReference type="ChEBI" id="CHEBI:78435"/>
        <dbReference type="EC" id="2.4.99.28"/>
    </reaction>
</comment>
<comment type="similarity">
    <text evidence="3">In the C-terminal section; belongs to the transpeptidase family.</text>
</comment>
<keyword evidence="6" id="KW-0121">Carboxypeptidase</keyword>
<dbReference type="Gene3D" id="1.10.3810.10">
    <property type="entry name" value="Biosynthetic peptidoglycan transglycosylase-like"/>
    <property type="match status" value="1"/>
</dbReference>
<organism evidence="22 23">
    <name type="scientific">Haoranjiania flava</name>
    <dbReference type="NCBI Taxonomy" id="1856322"/>
    <lineage>
        <taxon>Bacteria</taxon>
        <taxon>Pseudomonadati</taxon>
        <taxon>Bacteroidota</taxon>
        <taxon>Chitinophagia</taxon>
        <taxon>Chitinophagales</taxon>
        <taxon>Chitinophagaceae</taxon>
        <taxon>Haoranjiania</taxon>
    </lineage>
</organism>
<keyword evidence="8" id="KW-0328">Glycosyltransferase</keyword>
<dbReference type="InterPro" id="IPR050396">
    <property type="entry name" value="Glycosyltr_51/Transpeptidase"/>
</dbReference>
<dbReference type="InterPro" id="IPR012338">
    <property type="entry name" value="Beta-lactam/transpept-like"/>
</dbReference>
<dbReference type="GO" id="GO:0005886">
    <property type="term" value="C:plasma membrane"/>
    <property type="evidence" value="ECO:0007669"/>
    <property type="project" value="UniProtKB-SubCell"/>
</dbReference>
<evidence type="ECO:0000256" key="17">
    <source>
        <dbReference type="ARBA" id="ARBA00049902"/>
    </source>
</evidence>
<evidence type="ECO:0000259" key="21">
    <source>
        <dbReference type="Pfam" id="PF00912"/>
    </source>
</evidence>
<feature type="domain" description="Penicillin-binding protein transpeptidase" evidence="20">
    <location>
        <begin position="426"/>
        <end position="669"/>
    </location>
</feature>
<evidence type="ECO:0000313" key="23">
    <source>
        <dbReference type="Proteomes" id="UP001209317"/>
    </source>
</evidence>
<accession>A0AAE3IQ76</accession>
<dbReference type="GO" id="GO:0006508">
    <property type="term" value="P:proteolysis"/>
    <property type="evidence" value="ECO:0007669"/>
    <property type="project" value="UniProtKB-KW"/>
</dbReference>
<evidence type="ECO:0000256" key="13">
    <source>
        <dbReference type="ARBA" id="ARBA00023136"/>
    </source>
</evidence>
<dbReference type="GO" id="GO:0008955">
    <property type="term" value="F:peptidoglycan glycosyltransferase activity"/>
    <property type="evidence" value="ECO:0007669"/>
    <property type="project" value="UniProtKB-EC"/>
</dbReference>
<dbReference type="PANTHER" id="PTHR32282:SF11">
    <property type="entry name" value="PENICILLIN-BINDING PROTEIN 1B"/>
    <property type="match status" value="1"/>
</dbReference>
<keyword evidence="13 19" id="KW-0472">Membrane</keyword>
<dbReference type="InterPro" id="IPR023346">
    <property type="entry name" value="Lysozyme-like_dom_sf"/>
</dbReference>
<dbReference type="GO" id="GO:0008360">
    <property type="term" value="P:regulation of cell shape"/>
    <property type="evidence" value="ECO:0007669"/>
    <property type="project" value="UniProtKB-KW"/>
</dbReference>
<dbReference type="PANTHER" id="PTHR32282">
    <property type="entry name" value="BINDING PROTEIN TRANSPEPTIDASE, PUTATIVE-RELATED"/>
    <property type="match status" value="1"/>
</dbReference>
<sequence>MAKEMKHELRENSTSSNKAVSWLWKLFFIGIISVILLLLLANFGAFGSMPSIEELQNPKASEASQVLADDGTLMGKFYRQDRVNVDFKEISPYVIQSLIATEDERFFDHSGIDMRSLARALFSLGREGGGSTITMQTAKNLFTDYSTKTITRLIQKIKEAIIAIKLERNFTKEEIITLYLNTVPFGDNVYGIRNAARTFYQKNPDRLSIDESAVLIGMLKASTYYNPRKNPENSLRRRNTVINQMARNKYITEAEADKFKSKPIDMSRYKKITDATGIAPYFRVVLLNEVNEWCATHKKGDGTNYDVYKDGLKIYTTINPKLQLYAEEAVSKHLSYAQKILNSQQNIKSGSVWKTSVGKRTLDHWMKRSERWRNNKDRGMSDADNAKTFTVKVPMTVFAWNKDRSERVEMTPLDSIKYHRQMLQVGFMAMEPLSGAVKAWVGGIDFKTYGFDHVNVKTKRQVGSTIKPLLYCLAIDQGGFTPSTSVQDVQQYFKGFGAVPATGSTCTGRTVSMTSALAWSRNCATAYIMKQLNPERNEGAKMFVNFLKLCGIKSKLEPYPSIALGAAEISLYEMMQAYSIFPGRGFNVAPMLVTRIESSNGTVLFQNTPKRTEVVSDMAATQTVTMMQQVVNSGTARGIWGYGVKGELAGKTGTTNDNSDAWYIGYSPQLIAGVWTGCDDRFIRISSNTSGQGSRLAMPVWAYFYEKATKDKQTGITDTLTFNEYYSDNRSIFYDWVFDPVPDSVIQIEGFEDPFLHEAVPSIPEIGGESDTMDRATSNQPAVGGAKVEKKTDPSSGQSPNQGQAEQKPRQNIFNRVFGGKRNRENNDQQQGNSEPATKP</sequence>
<dbReference type="Gene3D" id="3.40.710.10">
    <property type="entry name" value="DD-peptidase/beta-lactamase superfamily"/>
    <property type="match status" value="2"/>
</dbReference>
<feature type="compositionally biased region" description="Polar residues" evidence="18">
    <location>
        <begin position="794"/>
        <end position="814"/>
    </location>
</feature>
<keyword evidence="11" id="KW-0133">Cell shape</keyword>
<evidence type="ECO:0000256" key="7">
    <source>
        <dbReference type="ARBA" id="ARBA00022670"/>
    </source>
</evidence>
<comment type="pathway">
    <text evidence="2">Cell wall biogenesis; peptidoglycan biosynthesis.</text>
</comment>
<gene>
    <name evidence="22" type="ORF">OD355_11085</name>
</gene>
<evidence type="ECO:0000256" key="3">
    <source>
        <dbReference type="ARBA" id="ARBA00007090"/>
    </source>
</evidence>
<reference evidence="22" key="1">
    <citation type="submission" date="2022-10" db="EMBL/GenBank/DDBJ databases">
        <authorList>
            <person name="Kim H.S."/>
            <person name="Kim J.-S."/>
            <person name="Suh M.K."/>
            <person name="Eom M.K."/>
            <person name="Lee J.-S."/>
        </authorList>
    </citation>
    <scope>NUCLEOTIDE SEQUENCE</scope>
    <source>
        <strain evidence="22">LIP-5</strain>
    </source>
</reference>
<keyword evidence="10" id="KW-0378">Hydrolase</keyword>
<dbReference type="GO" id="GO:0009252">
    <property type="term" value="P:peptidoglycan biosynthetic process"/>
    <property type="evidence" value="ECO:0007669"/>
    <property type="project" value="UniProtKB-KW"/>
</dbReference>
<evidence type="ECO:0000259" key="20">
    <source>
        <dbReference type="Pfam" id="PF00905"/>
    </source>
</evidence>
<keyword evidence="5" id="KW-1003">Cell membrane</keyword>
<keyword evidence="14" id="KW-0511">Multifunctional enzyme</keyword>
<comment type="caution">
    <text evidence="22">The sequence shown here is derived from an EMBL/GenBank/DDBJ whole genome shotgun (WGS) entry which is preliminary data.</text>
</comment>
<protein>
    <submittedName>
        <fullName evidence="22">Penicillin-binding protein</fullName>
    </submittedName>
</protein>
<name>A0AAE3IQ76_9BACT</name>
<keyword evidence="9" id="KW-0808">Transferase</keyword>